<protein>
    <recommendedName>
        <fullName evidence="3">CCHC-type domain-containing protein</fullName>
    </recommendedName>
</protein>
<sequence length="82" mass="8948">MQGMEKTIPEVYSMLKSAEKGKGKKNFKKDGKGVAAPGKPVAGKKSKNGPKPETECFYCKGSGHWKRNCPKYLADKKAGKTK</sequence>
<dbReference type="GO" id="GO:0019899">
    <property type="term" value="F:enzyme binding"/>
    <property type="evidence" value="ECO:0007669"/>
    <property type="project" value="UniProtKB-ARBA"/>
</dbReference>
<accession>A0A0V0YV61</accession>
<gene>
    <name evidence="4" type="ORF">T12_1072</name>
</gene>
<dbReference type="InterPro" id="IPR001878">
    <property type="entry name" value="Znf_CCHC"/>
</dbReference>
<dbReference type="Gene3D" id="4.10.60.10">
    <property type="entry name" value="Zinc finger, CCHC-type"/>
    <property type="match status" value="1"/>
</dbReference>
<evidence type="ECO:0000313" key="4">
    <source>
        <dbReference type="EMBL" id="KRY04174.1"/>
    </source>
</evidence>
<dbReference type="GO" id="GO:0003676">
    <property type="term" value="F:nucleic acid binding"/>
    <property type="evidence" value="ECO:0007669"/>
    <property type="project" value="InterPro"/>
</dbReference>
<dbReference type="SMART" id="SM00343">
    <property type="entry name" value="ZnF_C2HC"/>
    <property type="match status" value="1"/>
</dbReference>
<dbReference type="EMBL" id="JYDQ01002154">
    <property type="protein sequence ID" value="KRY04174.1"/>
    <property type="molecule type" value="Genomic_DNA"/>
</dbReference>
<dbReference type="AlphaFoldDB" id="A0A0V0YV61"/>
<evidence type="ECO:0000256" key="1">
    <source>
        <dbReference type="PROSITE-ProRule" id="PRU00047"/>
    </source>
</evidence>
<comment type="caution">
    <text evidence="4">The sequence shown here is derived from an EMBL/GenBank/DDBJ whole genome shotgun (WGS) entry which is preliminary data.</text>
</comment>
<keyword evidence="1" id="KW-0862">Zinc</keyword>
<organism evidence="4 5">
    <name type="scientific">Trichinella patagoniensis</name>
    <dbReference type="NCBI Taxonomy" id="990121"/>
    <lineage>
        <taxon>Eukaryota</taxon>
        <taxon>Metazoa</taxon>
        <taxon>Ecdysozoa</taxon>
        <taxon>Nematoda</taxon>
        <taxon>Enoplea</taxon>
        <taxon>Dorylaimia</taxon>
        <taxon>Trichinellida</taxon>
        <taxon>Trichinellidae</taxon>
        <taxon>Trichinella</taxon>
    </lineage>
</organism>
<feature type="non-terminal residue" evidence="4">
    <location>
        <position position="82"/>
    </location>
</feature>
<proteinExistence type="predicted"/>
<feature type="domain" description="CCHC-type" evidence="3">
    <location>
        <begin position="56"/>
        <end position="71"/>
    </location>
</feature>
<keyword evidence="5" id="KW-1185">Reference proteome</keyword>
<dbReference type="Pfam" id="PF00098">
    <property type="entry name" value="zf-CCHC"/>
    <property type="match status" value="1"/>
</dbReference>
<keyword evidence="1" id="KW-0479">Metal-binding</keyword>
<dbReference type="GO" id="GO:0008270">
    <property type="term" value="F:zinc ion binding"/>
    <property type="evidence" value="ECO:0007669"/>
    <property type="project" value="UniProtKB-KW"/>
</dbReference>
<name>A0A0V0YV61_9BILA</name>
<evidence type="ECO:0000256" key="2">
    <source>
        <dbReference type="SAM" id="MobiDB-lite"/>
    </source>
</evidence>
<feature type="region of interest" description="Disordered" evidence="2">
    <location>
        <begin position="19"/>
        <end position="53"/>
    </location>
</feature>
<dbReference type="Proteomes" id="UP000054783">
    <property type="component" value="Unassembled WGS sequence"/>
</dbReference>
<dbReference type="InterPro" id="IPR036875">
    <property type="entry name" value="Znf_CCHC_sf"/>
</dbReference>
<evidence type="ECO:0000259" key="3">
    <source>
        <dbReference type="PROSITE" id="PS50158"/>
    </source>
</evidence>
<keyword evidence="1" id="KW-0863">Zinc-finger</keyword>
<dbReference type="PROSITE" id="PS50158">
    <property type="entry name" value="ZF_CCHC"/>
    <property type="match status" value="1"/>
</dbReference>
<evidence type="ECO:0000313" key="5">
    <source>
        <dbReference type="Proteomes" id="UP000054783"/>
    </source>
</evidence>
<reference evidence="4 5" key="1">
    <citation type="submission" date="2015-01" db="EMBL/GenBank/DDBJ databases">
        <title>Evolution of Trichinella species and genotypes.</title>
        <authorList>
            <person name="Korhonen P.K."/>
            <person name="Edoardo P."/>
            <person name="Giuseppe L.R."/>
            <person name="Gasser R.B."/>
        </authorList>
    </citation>
    <scope>NUCLEOTIDE SEQUENCE [LARGE SCALE GENOMIC DNA]</scope>
    <source>
        <strain evidence="4">ISS2496</strain>
    </source>
</reference>
<dbReference type="SUPFAM" id="SSF57756">
    <property type="entry name" value="Retrovirus zinc finger-like domains"/>
    <property type="match status" value="1"/>
</dbReference>